<organism evidence="1 2">
    <name type="scientific">Limosilactobacillus reuteri</name>
    <name type="common">Lactobacillus reuteri</name>
    <dbReference type="NCBI Taxonomy" id="1598"/>
    <lineage>
        <taxon>Bacteria</taxon>
        <taxon>Bacillati</taxon>
        <taxon>Bacillota</taxon>
        <taxon>Bacilli</taxon>
        <taxon>Lactobacillales</taxon>
        <taxon>Lactobacillaceae</taxon>
        <taxon>Limosilactobacillus</taxon>
    </lineage>
</organism>
<dbReference type="RefSeq" id="WP_109883235.1">
    <property type="nucleotide sequence ID" value="NZ_QGHP01000003.1"/>
</dbReference>
<evidence type="ECO:0000313" key="2">
    <source>
        <dbReference type="Proteomes" id="UP000245980"/>
    </source>
</evidence>
<dbReference type="EMBL" id="QGHT01000004">
    <property type="protein sequence ID" value="PWT43103.1"/>
    <property type="molecule type" value="Genomic_DNA"/>
</dbReference>
<dbReference type="AlphaFoldDB" id="A0A855XXR6"/>
<protein>
    <submittedName>
        <fullName evidence="1">Uncharacterized protein</fullName>
    </submittedName>
</protein>
<evidence type="ECO:0000313" key="1">
    <source>
        <dbReference type="EMBL" id="PWT43103.1"/>
    </source>
</evidence>
<dbReference type="Proteomes" id="UP000245980">
    <property type="component" value="Unassembled WGS sequence"/>
</dbReference>
<comment type="caution">
    <text evidence="1">The sequence shown here is derived from an EMBL/GenBank/DDBJ whole genome shotgun (WGS) entry which is preliminary data.</text>
</comment>
<reference evidence="1 2" key="1">
    <citation type="journal article" date="2018" name="Front. Microbiol.">
        <title>Comparative Genomics of the Herbivore Gut Symbiont Lactobacillus reuteri Reveals Genetic Diversity and Lifestyle Adaptation.</title>
        <authorList>
            <person name="Zhao J."/>
        </authorList>
    </citation>
    <scope>NUCLEOTIDE SEQUENCE [LARGE SCALE GENOMIC DNA]</scope>
    <source>
        <strain evidence="1 2">LR10</strain>
    </source>
</reference>
<accession>A0A855XXR6</accession>
<gene>
    <name evidence="1" type="ORF">DKZ22_01795</name>
</gene>
<proteinExistence type="predicted"/>
<sequence length="127" mass="14324">MMTMNGALDLMTTADEARALSNTQKMVNQAIKNADKAIEEAARMGKKNTYFYMNNNGDVNYRALVEVVVSLYKLGYGVKVLLLINPEIKLCWEDEAIDMPIIVNEELSEEKTMLIAEMVDEAIKQLD</sequence>
<name>A0A855XXR6_LIMRT</name>